<evidence type="ECO:0000313" key="4">
    <source>
        <dbReference type="EMBL" id="AVQ00216.1"/>
    </source>
</evidence>
<evidence type="ECO:0000256" key="1">
    <source>
        <dbReference type="ARBA" id="ARBA00004370"/>
    </source>
</evidence>
<reference evidence="4 5" key="1">
    <citation type="submission" date="2018-03" db="EMBL/GenBank/DDBJ databases">
        <title>Ahniella affigens gen. nov., sp. nov., a gammaproteobacterium isolated from sandy soil near a stream.</title>
        <authorList>
            <person name="Ko Y."/>
            <person name="Kim J.-H."/>
        </authorList>
    </citation>
    <scope>NUCLEOTIDE SEQUENCE [LARGE SCALE GENOMIC DNA]</scope>
    <source>
        <strain evidence="4 5">D13</strain>
    </source>
</reference>
<evidence type="ECO:0000256" key="2">
    <source>
        <dbReference type="ARBA" id="ARBA00023136"/>
    </source>
</evidence>
<organism evidence="4 5">
    <name type="scientific">Ahniella affigens</name>
    <dbReference type="NCBI Taxonomy" id="2021234"/>
    <lineage>
        <taxon>Bacteria</taxon>
        <taxon>Pseudomonadati</taxon>
        <taxon>Pseudomonadota</taxon>
        <taxon>Gammaproteobacteria</taxon>
        <taxon>Lysobacterales</taxon>
        <taxon>Rhodanobacteraceae</taxon>
        <taxon>Ahniella</taxon>
    </lineage>
</organism>
<protein>
    <recommendedName>
        <fullName evidence="3">Glycine zipper 2TM domain-containing protein</fullName>
    </recommendedName>
</protein>
<comment type="subcellular location">
    <subcellularLocation>
        <location evidence="1">Membrane</location>
    </subcellularLocation>
</comment>
<dbReference type="GO" id="GO:0019867">
    <property type="term" value="C:outer membrane"/>
    <property type="evidence" value="ECO:0007669"/>
    <property type="project" value="InterPro"/>
</dbReference>
<dbReference type="EMBL" id="CP027860">
    <property type="protein sequence ID" value="AVQ00216.1"/>
    <property type="molecule type" value="Genomic_DNA"/>
</dbReference>
<evidence type="ECO:0000313" key="5">
    <source>
        <dbReference type="Proteomes" id="UP000241074"/>
    </source>
</evidence>
<dbReference type="Pfam" id="PF05433">
    <property type="entry name" value="Rick_17kDa_Anti"/>
    <property type="match status" value="1"/>
</dbReference>
<dbReference type="InterPro" id="IPR051407">
    <property type="entry name" value="Bact_OM_lipoprot/Surf_antigen"/>
</dbReference>
<keyword evidence="2" id="KW-0472">Membrane</keyword>
<reference evidence="4 5" key="2">
    <citation type="submission" date="2018-03" db="EMBL/GenBank/DDBJ databases">
        <authorList>
            <person name="Keele B.F."/>
        </authorList>
    </citation>
    <scope>NUCLEOTIDE SEQUENCE [LARGE SCALE GENOMIC DNA]</scope>
    <source>
        <strain evidence="4 5">D13</strain>
    </source>
</reference>
<dbReference type="PANTHER" id="PTHR35603:SF2">
    <property type="entry name" value="OUTER MEMBRANE LIPOPROTEIN"/>
    <property type="match status" value="1"/>
</dbReference>
<feature type="domain" description="Glycine zipper 2TM" evidence="3">
    <location>
        <begin position="73"/>
        <end position="110"/>
    </location>
</feature>
<accession>A0A2P1PZF5</accession>
<dbReference type="AlphaFoldDB" id="A0A2P1PZF5"/>
<gene>
    <name evidence="4" type="ORF">C7S18_21045</name>
</gene>
<dbReference type="InterPro" id="IPR008816">
    <property type="entry name" value="Gly_zipper_2TM_dom"/>
</dbReference>
<keyword evidence="5" id="KW-1185">Reference proteome</keyword>
<dbReference type="PANTHER" id="PTHR35603">
    <property type="match status" value="1"/>
</dbReference>
<sequence>MLSLSAALAVSQAGFAYQDSSVEYDYADVLSVDPIVETVSEPVERQVCRREPVQTYQPQYAYQDRRHRDPTGATVLGAIIGGALGNTVGRGDGRRAATIAGAVIGGAIGHDNARRGRYVETGGSYRTHYEDVCSVQTDYQEEERVVGYDVTYRYNGRVYHTQTDHHPGDQIRVEVAVSPAF</sequence>
<proteinExistence type="predicted"/>
<dbReference type="KEGG" id="xba:C7S18_21045"/>
<name>A0A2P1PZF5_9GAMM</name>
<dbReference type="OrthoDB" id="9132795at2"/>
<dbReference type="Proteomes" id="UP000241074">
    <property type="component" value="Chromosome"/>
</dbReference>
<dbReference type="NCBIfam" id="NF008437">
    <property type="entry name" value="PRK11280.1"/>
    <property type="match status" value="1"/>
</dbReference>
<evidence type="ECO:0000259" key="3">
    <source>
        <dbReference type="Pfam" id="PF05433"/>
    </source>
</evidence>